<evidence type="ECO:0000256" key="8">
    <source>
        <dbReference type="SAM" id="Phobius"/>
    </source>
</evidence>
<feature type="transmembrane region" description="Helical" evidence="8">
    <location>
        <begin position="294"/>
        <end position="315"/>
    </location>
</feature>
<feature type="transmembrane region" description="Helical" evidence="8">
    <location>
        <begin position="186"/>
        <end position="209"/>
    </location>
</feature>
<dbReference type="Pfam" id="PF07690">
    <property type="entry name" value="MFS_1"/>
    <property type="match status" value="2"/>
</dbReference>
<keyword evidence="2" id="KW-0813">Transport</keyword>
<feature type="transmembrane region" description="Helical" evidence="8">
    <location>
        <begin position="42"/>
        <end position="61"/>
    </location>
</feature>
<dbReference type="SUPFAM" id="SSF103473">
    <property type="entry name" value="MFS general substrate transporter"/>
    <property type="match status" value="1"/>
</dbReference>
<sequence length="450" mass="44414">MAPRRHHLLGPAYTIAVICAASSVPTALYAEYARTYHLSPLAVTSLFAVYVTAVIPTMLLCGGSSDVWGRRRVAGCGLALSALASGLFASAVTPVALYAGRLLQGAAAGLVTGAATAALADGEQSARATGGARTGAGGAGPEPRTGRPRRVGRGSAVSLASLAISLGSAGGPLMSGLVAAASPAPLVYPFLVNLVLLLPTLLLPWPPGVSGERTSWRPRRPTIPRRARRTFTGVAVTTVFSWSLLGLFLALIPSVTRELDGGSGTALGGAIVALMLTASALTQPWAKRMAAGRGQLTGLAVMPVGLTGLAVAAHLGSLPLLLVAAVAAGVGQGLGFAGALTDLAAVTPPGVRAEVLSAAYVIGYLALSVPVLGVGAAASRAGLLPAVIGFGALGAPGCLIAFCVVRRLNTGAPVGAAAAAGTGSSAGGGSRSAGRAPTLRATGRNGEPSR</sequence>
<keyword evidence="3" id="KW-1003">Cell membrane</keyword>
<dbReference type="PANTHER" id="PTHR23517">
    <property type="entry name" value="RESISTANCE PROTEIN MDTM, PUTATIVE-RELATED-RELATED"/>
    <property type="match status" value="1"/>
</dbReference>
<keyword evidence="10" id="KW-1185">Reference proteome</keyword>
<evidence type="ECO:0000256" key="2">
    <source>
        <dbReference type="ARBA" id="ARBA00022448"/>
    </source>
</evidence>
<feature type="transmembrane region" description="Helical" evidence="8">
    <location>
        <begin position="102"/>
        <end position="120"/>
    </location>
</feature>
<feature type="transmembrane region" description="Helical" evidence="8">
    <location>
        <begin position="358"/>
        <end position="377"/>
    </location>
</feature>
<evidence type="ECO:0000313" key="9">
    <source>
        <dbReference type="EMBL" id="KRV51473.1"/>
    </source>
</evidence>
<feature type="transmembrane region" description="Helical" evidence="8">
    <location>
        <begin position="321"/>
        <end position="346"/>
    </location>
</feature>
<keyword evidence="6 8" id="KW-0472">Membrane</keyword>
<evidence type="ECO:0000313" key="10">
    <source>
        <dbReference type="Proteomes" id="UP000050867"/>
    </source>
</evidence>
<proteinExistence type="predicted"/>
<feature type="transmembrane region" description="Helical" evidence="8">
    <location>
        <begin position="383"/>
        <end position="405"/>
    </location>
</feature>
<evidence type="ECO:0008006" key="11">
    <source>
        <dbReference type="Google" id="ProtNLM"/>
    </source>
</evidence>
<feature type="transmembrane region" description="Helical" evidence="8">
    <location>
        <begin position="264"/>
        <end position="282"/>
    </location>
</feature>
<dbReference type="InterPro" id="IPR050171">
    <property type="entry name" value="MFS_Transporters"/>
</dbReference>
<evidence type="ECO:0000256" key="5">
    <source>
        <dbReference type="ARBA" id="ARBA00022989"/>
    </source>
</evidence>
<keyword evidence="4 8" id="KW-0812">Transmembrane</keyword>
<dbReference type="EMBL" id="LLZU01000001">
    <property type="protein sequence ID" value="KRV51473.1"/>
    <property type="molecule type" value="Genomic_DNA"/>
</dbReference>
<dbReference type="InterPro" id="IPR011701">
    <property type="entry name" value="MFS"/>
</dbReference>
<evidence type="ECO:0000256" key="4">
    <source>
        <dbReference type="ARBA" id="ARBA00022692"/>
    </source>
</evidence>
<name>A0A0T6LZM5_WENVI</name>
<dbReference type="Gene3D" id="1.20.1250.20">
    <property type="entry name" value="MFS general substrate transporter like domains"/>
    <property type="match status" value="2"/>
</dbReference>
<dbReference type="InterPro" id="IPR036259">
    <property type="entry name" value="MFS_trans_sf"/>
</dbReference>
<protein>
    <recommendedName>
        <fullName evidence="11">MFS transporter</fullName>
    </recommendedName>
</protein>
<dbReference type="eggNOG" id="COG0477">
    <property type="taxonomic scope" value="Bacteria"/>
</dbReference>
<dbReference type="OrthoDB" id="3177957at2"/>
<feature type="transmembrane region" description="Helical" evidence="8">
    <location>
        <begin position="12"/>
        <end position="30"/>
    </location>
</feature>
<comment type="subcellular location">
    <subcellularLocation>
        <location evidence="1">Cell membrane</location>
        <topology evidence="1">Multi-pass membrane protein</topology>
    </subcellularLocation>
</comment>
<reference evidence="9 10" key="1">
    <citation type="submission" date="2015-10" db="EMBL/GenBank/DDBJ databases">
        <title>Draft genome sequence of pyrrolomycin-producing Streptomyces vitaminophilus.</title>
        <authorList>
            <person name="Graham D.E."/>
            <person name="Mahan K.M."/>
            <person name="Klingeman D.M."/>
            <person name="Hettich R.L."/>
            <person name="Parry R.J."/>
        </authorList>
    </citation>
    <scope>NUCLEOTIDE SEQUENCE [LARGE SCALE GENOMIC DNA]</scope>
    <source>
        <strain evidence="9 10">ATCC 31673</strain>
    </source>
</reference>
<dbReference type="GO" id="GO:0005886">
    <property type="term" value="C:plasma membrane"/>
    <property type="evidence" value="ECO:0007669"/>
    <property type="project" value="UniProtKB-SubCell"/>
</dbReference>
<dbReference type="AlphaFoldDB" id="A0A0T6LZM5"/>
<organism evidence="9 10">
    <name type="scientific">Wenjunlia vitaminophila</name>
    <name type="common">Streptomyces vitaminophilus</name>
    <dbReference type="NCBI Taxonomy" id="76728"/>
    <lineage>
        <taxon>Bacteria</taxon>
        <taxon>Bacillati</taxon>
        <taxon>Actinomycetota</taxon>
        <taxon>Actinomycetes</taxon>
        <taxon>Kitasatosporales</taxon>
        <taxon>Streptomycetaceae</taxon>
        <taxon>Wenjunlia</taxon>
    </lineage>
</organism>
<accession>A0A0T6LZM5</accession>
<feature type="transmembrane region" description="Helical" evidence="8">
    <location>
        <begin position="73"/>
        <end position="96"/>
    </location>
</feature>
<gene>
    <name evidence="9" type="ORF">AQ490_01585</name>
</gene>
<comment type="caution">
    <text evidence="9">The sequence shown here is derived from an EMBL/GenBank/DDBJ whole genome shotgun (WGS) entry which is preliminary data.</text>
</comment>
<evidence type="ECO:0000256" key="6">
    <source>
        <dbReference type="ARBA" id="ARBA00023136"/>
    </source>
</evidence>
<evidence type="ECO:0000256" key="3">
    <source>
        <dbReference type="ARBA" id="ARBA00022475"/>
    </source>
</evidence>
<feature type="transmembrane region" description="Helical" evidence="8">
    <location>
        <begin position="230"/>
        <end position="252"/>
    </location>
</feature>
<dbReference type="RefSeq" id="WP_018382847.1">
    <property type="nucleotide sequence ID" value="NZ_LLZU01000001.1"/>
</dbReference>
<dbReference type="GO" id="GO:0022857">
    <property type="term" value="F:transmembrane transporter activity"/>
    <property type="evidence" value="ECO:0007669"/>
    <property type="project" value="InterPro"/>
</dbReference>
<feature type="region of interest" description="Disordered" evidence="7">
    <location>
        <begin position="125"/>
        <end position="151"/>
    </location>
</feature>
<keyword evidence="5 8" id="KW-1133">Transmembrane helix</keyword>
<evidence type="ECO:0000256" key="7">
    <source>
        <dbReference type="SAM" id="MobiDB-lite"/>
    </source>
</evidence>
<dbReference type="STRING" id="76728.AQ490_01585"/>
<dbReference type="PANTHER" id="PTHR23517:SF13">
    <property type="entry name" value="MAJOR FACILITATOR SUPERFAMILY MFS_1"/>
    <property type="match status" value="1"/>
</dbReference>
<evidence type="ECO:0000256" key="1">
    <source>
        <dbReference type="ARBA" id="ARBA00004651"/>
    </source>
</evidence>
<feature type="transmembrane region" description="Helical" evidence="8">
    <location>
        <begin position="156"/>
        <end position="180"/>
    </location>
</feature>
<dbReference type="Proteomes" id="UP000050867">
    <property type="component" value="Unassembled WGS sequence"/>
</dbReference>
<feature type="region of interest" description="Disordered" evidence="7">
    <location>
        <begin position="418"/>
        <end position="450"/>
    </location>
</feature>